<dbReference type="EMBL" id="AEAG01001640">
    <property type="protein sequence ID" value="EGH25825.1"/>
    <property type="molecule type" value="Genomic_DNA"/>
</dbReference>
<evidence type="ECO:0000256" key="1">
    <source>
        <dbReference type="SAM" id="MobiDB-lite"/>
    </source>
</evidence>
<dbReference type="Proteomes" id="UP000003465">
    <property type="component" value="Unassembled WGS sequence"/>
</dbReference>
<accession>A0A656GJY3</accession>
<feature type="region of interest" description="Disordered" evidence="1">
    <location>
        <begin position="1"/>
        <end position="26"/>
    </location>
</feature>
<feature type="non-terminal residue" evidence="2">
    <location>
        <position position="39"/>
    </location>
</feature>
<organism evidence="2 3">
    <name type="scientific">Pseudomonas amygdali pv. mori str. 301020</name>
    <dbReference type="NCBI Taxonomy" id="629261"/>
    <lineage>
        <taxon>Bacteria</taxon>
        <taxon>Pseudomonadati</taxon>
        <taxon>Pseudomonadota</taxon>
        <taxon>Gammaproteobacteria</taxon>
        <taxon>Pseudomonadales</taxon>
        <taxon>Pseudomonadaceae</taxon>
        <taxon>Pseudomonas</taxon>
        <taxon>Pseudomonas amygdali</taxon>
    </lineage>
</organism>
<protein>
    <submittedName>
        <fullName evidence="2">Uncharacterized protein</fullName>
    </submittedName>
</protein>
<sequence>MRDNMSDSNETVDAEQPGSSPRQNWRELLSKYRQPIGLA</sequence>
<comment type="caution">
    <text evidence="2">The sequence shown here is derived from an EMBL/GenBank/DDBJ whole genome shotgun (WGS) entry which is preliminary data.</text>
</comment>
<feature type="compositionally biased region" description="Polar residues" evidence="1">
    <location>
        <begin position="1"/>
        <end position="23"/>
    </location>
</feature>
<evidence type="ECO:0000313" key="2">
    <source>
        <dbReference type="EMBL" id="EGH25825.1"/>
    </source>
</evidence>
<gene>
    <name evidence="2" type="ORF">PSYMO_32207</name>
</gene>
<evidence type="ECO:0000313" key="3">
    <source>
        <dbReference type="Proteomes" id="UP000003465"/>
    </source>
</evidence>
<name>A0A656GJY3_PSEA0</name>
<proteinExistence type="predicted"/>
<reference evidence="2 3" key="1">
    <citation type="journal article" date="2011" name="PLoS Pathog.">
        <title>Dynamic evolution of pathogenicity revealed by sequencing and comparative genomics of 19 Pseudomonas syringae isolates.</title>
        <authorList>
            <person name="Baltrus D.A."/>
            <person name="Nishimura M.T."/>
            <person name="Romanchuk A."/>
            <person name="Chang J.H."/>
            <person name="Mukhtar M.S."/>
            <person name="Cherkis K."/>
            <person name="Roach J."/>
            <person name="Grant S.R."/>
            <person name="Jones C.D."/>
            <person name="Dangl J.L."/>
        </authorList>
    </citation>
    <scope>NUCLEOTIDE SEQUENCE [LARGE SCALE GENOMIC DNA]</scope>
    <source>
        <strain evidence="2 3">301020</strain>
    </source>
</reference>
<dbReference type="AlphaFoldDB" id="A0A656GJY3"/>